<dbReference type="Pfam" id="PF24626">
    <property type="entry name" value="SH3_Tf2-1"/>
    <property type="match status" value="1"/>
</dbReference>
<organism evidence="2 3">
    <name type="scientific">Solanum verrucosum</name>
    <dbReference type="NCBI Taxonomy" id="315347"/>
    <lineage>
        <taxon>Eukaryota</taxon>
        <taxon>Viridiplantae</taxon>
        <taxon>Streptophyta</taxon>
        <taxon>Embryophyta</taxon>
        <taxon>Tracheophyta</taxon>
        <taxon>Spermatophyta</taxon>
        <taxon>Magnoliopsida</taxon>
        <taxon>eudicotyledons</taxon>
        <taxon>Gunneridae</taxon>
        <taxon>Pentapetalae</taxon>
        <taxon>asterids</taxon>
        <taxon>lamiids</taxon>
        <taxon>Solanales</taxon>
        <taxon>Solanaceae</taxon>
        <taxon>Solanoideae</taxon>
        <taxon>Solaneae</taxon>
        <taxon>Solanum</taxon>
    </lineage>
</organism>
<keyword evidence="3" id="KW-1185">Reference proteome</keyword>
<protein>
    <recommendedName>
        <fullName evidence="1">Tf2-1-like SH3-like domain-containing protein</fullName>
    </recommendedName>
</protein>
<dbReference type="EMBL" id="CP133620">
    <property type="protein sequence ID" value="WMV46258.1"/>
    <property type="molecule type" value="Genomic_DNA"/>
</dbReference>
<sequence>MKGVMRFGKKGKLSPRYIGPYHIAKRIDNVAYELKLPQELAVVHPVFHVSMLKKYMGDPSLIIPIENIGIKDSLSYKEIPVQILDRQVRKLRTKGNGNRGRGNAQLGKEVARQDDRAQCYAFSSKNEVEASDAVITCTILMCDRMANVLFDLGSTYSYVSVRFASEFDMICDVLDAPIRVSTPVGENFGKGKIRVEGVYKTKQAKIISSSRASKLVEQGCLVYLAHVRDVEIEAPSIGSILWCLNLVSPISIPPYRMAPAELRELKAQIQKLLDK</sequence>
<gene>
    <name evidence="2" type="ORF">MTR67_039643</name>
</gene>
<dbReference type="Pfam" id="PF08284">
    <property type="entry name" value="RVP_2"/>
    <property type="match status" value="1"/>
</dbReference>
<proteinExistence type="predicted"/>
<reference evidence="2" key="1">
    <citation type="submission" date="2023-08" db="EMBL/GenBank/DDBJ databases">
        <title>A de novo genome assembly of Solanum verrucosum Schlechtendal, a Mexican diploid species geographically isolated from the other diploid A-genome species in potato relatives.</title>
        <authorList>
            <person name="Hosaka K."/>
        </authorList>
    </citation>
    <scope>NUCLEOTIDE SEQUENCE</scope>
    <source>
        <tissue evidence="2">Young leaves</tissue>
    </source>
</reference>
<dbReference type="PANTHER" id="PTHR46148">
    <property type="entry name" value="CHROMO DOMAIN-CONTAINING PROTEIN"/>
    <property type="match status" value="1"/>
</dbReference>
<dbReference type="InterPro" id="IPR056924">
    <property type="entry name" value="SH3_Tf2-1"/>
</dbReference>
<dbReference type="AlphaFoldDB" id="A0AAF0UIU8"/>
<dbReference type="Proteomes" id="UP001234989">
    <property type="component" value="Chromosome 9"/>
</dbReference>
<accession>A0AAF0UIU8</accession>
<evidence type="ECO:0000313" key="3">
    <source>
        <dbReference type="Proteomes" id="UP001234989"/>
    </source>
</evidence>
<evidence type="ECO:0000313" key="2">
    <source>
        <dbReference type="EMBL" id="WMV46258.1"/>
    </source>
</evidence>
<evidence type="ECO:0000259" key="1">
    <source>
        <dbReference type="Pfam" id="PF24626"/>
    </source>
</evidence>
<name>A0AAF0UIU8_SOLVR</name>
<feature type="domain" description="Tf2-1-like SH3-like" evidence="1">
    <location>
        <begin position="5"/>
        <end position="55"/>
    </location>
</feature>
<dbReference type="PANTHER" id="PTHR46148:SF56">
    <property type="entry name" value="RETROTRANSPOSON PROTEIN"/>
    <property type="match status" value="1"/>
</dbReference>